<keyword evidence="1" id="KW-0472">Membrane</keyword>
<organism evidence="2 3">
    <name type="scientific">Candidatus Rhodoluna planktonica</name>
    <dbReference type="NCBI Taxonomy" id="535712"/>
    <lineage>
        <taxon>Bacteria</taxon>
        <taxon>Bacillati</taxon>
        <taxon>Actinomycetota</taxon>
        <taxon>Actinomycetes</taxon>
        <taxon>Micrococcales</taxon>
        <taxon>Microbacteriaceae</taxon>
        <taxon>Luna cluster</taxon>
        <taxon>Luna-1 subcluster</taxon>
        <taxon>Rhodoluna</taxon>
    </lineage>
</organism>
<gene>
    <name evidence="2" type="ORF">A4Z71_05670</name>
</gene>
<feature type="transmembrane region" description="Helical" evidence="1">
    <location>
        <begin position="7"/>
        <end position="35"/>
    </location>
</feature>
<feature type="transmembrane region" description="Helical" evidence="1">
    <location>
        <begin position="344"/>
        <end position="364"/>
    </location>
</feature>
<sequence length="416" mass="43943">MNRRLTFLVAAFEAALAAAIGIGIVLAPLTVIWLIENDPSIDWLVAFRTSADLWLLAHGTRLVVPASTFAGAELPLYIVSLIPLGYTALIAFMAFRIGRRLTAASELWPGISAVVTVYGAVSLFVSTAAADPAIYPVNWQGTFFPPTLFAFFAILGGLFGRRSPLAEGLPEPFERRWLRSWWLTQYDRMHWALRALLVPALRTGTAIVATLFTISAAAVGLLLAVNWIQVIRLYEALQVSFLGGTAVTVGQLALLPNLIIYGVGWLLGPGFQIGAGSLISPIGTAVGPLPSIPLIAVLPIGQLELGMMVLVIPVTTAFIITVLAKKFSDEIRFEFASSLNAALAVAFSVAAVVSIEVLALAVLASGSAGPGRLEIVGLNPVSVAAAAFIITVLAAFLGAFFSAKPESPDNPIGKRG</sequence>
<name>A0A1D9E052_9MICO</name>
<evidence type="ECO:0000313" key="3">
    <source>
        <dbReference type="Proteomes" id="UP000243784"/>
    </source>
</evidence>
<dbReference type="KEGG" id="rpla:A4Z71_05670"/>
<proteinExistence type="predicted"/>
<keyword evidence="3" id="KW-1185">Reference proteome</keyword>
<protein>
    <submittedName>
        <fullName evidence="2">Uncharacterized protein</fullName>
    </submittedName>
</protein>
<accession>A0A1D9E052</accession>
<feature type="transmembrane region" description="Helical" evidence="1">
    <location>
        <begin position="305"/>
        <end position="324"/>
    </location>
</feature>
<dbReference type="AlphaFoldDB" id="A0A1D9E052"/>
<keyword evidence="1" id="KW-1133">Transmembrane helix</keyword>
<feature type="transmembrane region" description="Helical" evidence="1">
    <location>
        <begin position="207"/>
        <end position="228"/>
    </location>
</feature>
<dbReference type="EMBL" id="CP015208">
    <property type="protein sequence ID" value="AOY56438.1"/>
    <property type="molecule type" value="Genomic_DNA"/>
</dbReference>
<evidence type="ECO:0000256" key="1">
    <source>
        <dbReference type="SAM" id="Phobius"/>
    </source>
</evidence>
<dbReference type="RefSeq" id="WP_070954943.1">
    <property type="nucleotide sequence ID" value="NZ_CP015208.1"/>
</dbReference>
<feature type="transmembrane region" description="Helical" evidence="1">
    <location>
        <begin position="107"/>
        <end position="130"/>
    </location>
</feature>
<dbReference type="Pfam" id="PF19877">
    <property type="entry name" value="DUF6350"/>
    <property type="match status" value="1"/>
</dbReference>
<dbReference type="STRING" id="535712.A4Z71_05670"/>
<reference evidence="2 3" key="1">
    <citation type="journal article" date="2016" name="Biochim. Biophys. Acta">
        <title>Photochemical characterization of actinorhodopsin and its functional existence in the natural host.</title>
        <authorList>
            <person name="Nakamura S."/>
            <person name="Kikukawa T."/>
            <person name="Tamogami J."/>
            <person name="Kamiya M."/>
            <person name="Aizawa T."/>
            <person name="Hahn M.W."/>
            <person name="Ihara K."/>
            <person name="Kamo N."/>
            <person name="Demura M."/>
        </authorList>
    </citation>
    <scope>NUCLEOTIDE SEQUENCE [LARGE SCALE GENOMIC DNA]</scope>
    <source>
        <strain evidence="2 3">MWH-Dar1</strain>
    </source>
</reference>
<keyword evidence="1" id="KW-0812">Transmembrane</keyword>
<feature type="transmembrane region" description="Helical" evidence="1">
    <location>
        <begin position="142"/>
        <end position="160"/>
    </location>
</feature>
<feature type="transmembrane region" description="Helical" evidence="1">
    <location>
        <begin position="376"/>
        <end position="401"/>
    </location>
</feature>
<feature type="transmembrane region" description="Helical" evidence="1">
    <location>
        <begin position="74"/>
        <end position="95"/>
    </location>
</feature>
<dbReference type="OrthoDB" id="3742900at2"/>
<dbReference type="Proteomes" id="UP000243784">
    <property type="component" value="Chromosome"/>
</dbReference>
<feature type="transmembrane region" description="Helical" evidence="1">
    <location>
        <begin position="273"/>
        <end position="298"/>
    </location>
</feature>
<feature type="transmembrane region" description="Helical" evidence="1">
    <location>
        <begin position="240"/>
        <end position="267"/>
    </location>
</feature>
<evidence type="ECO:0000313" key="2">
    <source>
        <dbReference type="EMBL" id="AOY56438.1"/>
    </source>
</evidence>
<dbReference type="InterPro" id="IPR045931">
    <property type="entry name" value="DUF6350"/>
</dbReference>